<dbReference type="PANTHER" id="PTHR37984">
    <property type="entry name" value="PROTEIN CBG26694"/>
    <property type="match status" value="1"/>
</dbReference>
<sequence length="331" mass="38453">MVVDYRALNGIPIKDNYPLPRIHDLINRLGKARWFSKTDLQDTTRWRLAKLTSERQRFTPVMPFGLAGPPSTFQRLMKNIFLDELEEFVTVYLDDVLIYSKTRDEHIQHLRRVFEKLREEKLYIKLSKRPIPNSNKLAHPLHELLRDGTDMVWRMQHSEAVKNLKEALINVATLKIFDPDKPVVLKTDASKHAIGAVLEQVGVPIAFEPQKMGKRESFMPDYKSELLAIVHALMKWKSFIGSKKHVTSRLGYWLDKLADFNINVVYKPGKQNVVADAISRRQDFIGLTKERSRGSYPSRITETEFWREQYELCADFNIPCKAVAKSSNNEQ</sequence>
<reference evidence="3 4" key="1">
    <citation type="journal article" date="2017" name="Int. J. Parasitol.">
        <title>The genome of the protozoan parasite Cystoisospora suis and a reverse vaccinology approach to identify vaccine candidates.</title>
        <authorList>
            <person name="Palmieri N."/>
            <person name="Shrestha A."/>
            <person name="Ruttkowski B."/>
            <person name="Beck T."/>
            <person name="Vogl C."/>
            <person name="Tomley F."/>
            <person name="Blake D.P."/>
            <person name="Joachim A."/>
        </authorList>
    </citation>
    <scope>NUCLEOTIDE SEQUENCE [LARGE SCALE GENOMIC DNA]</scope>
    <source>
        <strain evidence="3 4">Wien I</strain>
    </source>
</reference>
<feature type="domain" description="Reverse transcriptase" evidence="1">
    <location>
        <begin position="54"/>
        <end position="128"/>
    </location>
</feature>
<name>A0A2C6KM08_9APIC</name>
<accession>A0A2C6KM08</accession>
<dbReference type="GeneID" id="94431357"/>
<dbReference type="CDD" id="cd09274">
    <property type="entry name" value="RNase_HI_RT_Ty3"/>
    <property type="match status" value="1"/>
</dbReference>
<dbReference type="FunFam" id="3.30.70.270:FF:000003">
    <property type="entry name" value="Transposon Ty3-G Gag-Pol polyprotein"/>
    <property type="match status" value="1"/>
</dbReference>
<dbReference type="Pfam" id="PF00078">
    <property type="entry name" value="RVT_1"/>
    <property type="match status" value="1"/>
</dbReference>
<evidence type="ECO:0000259" key="2">
    <source>
        <dbReference type="Pfam" id="PF17919"/>
    </source>
</evidence>
<protein>
    <submittedName>
        <fullName evidence="3">Retrotransposon ty3-gypsy subclass</fullName>
    </submittedName>
</protein>
<gene>
    <name evidence="3" type="ORF">CSUI_008006</name>
</gene>
<keyword evidence="4" id="KW-1185">Reference proteome</keyword>
<proteinExistence type="predicted"/>
<dbReference type="InterPro" id="IPR043128">
    <property type="entry name" value="Rev_trsase/Diguanyl_cyclase"/>
</dbReference>
<dbReference type="Gene3D" id="3.30.70.270">
    <property type="match status" value="1"/>
</dbReference>
<dbReference type="AlphaFoldDB" id="A0A2C6KM08"/>
<evidence type="ECO:0000313" key="4">
    <source>
        <dbReference type="Proteomes" id="UP000221165"/>
    </source>
</evidence>
<dbReference type="RefSeq" id="XP_067919878.1">
    <property type="nucleotide sequence ID" value="XM_068068146.1"/>
</dbReference>
<dbReference type="Pfam" id="PF17919">
    <property type="entry name" value="RT_RNaseH_2"/>
    <property type="match status" value="1"/>
</dbReference>
<feature type="domain" description="Reverse transcriptase/retrotransposon-derived protein RNase H-like" evidence="2">
    <location>
        <begin position="153"/>
        <end position="244"/>
    </location>
</feature>
<dbReference type="InterPro" id="IPR043502">
    <property type="entry name" value="DNA/RNA_pol_sf"/>
</dbReference>
<dbReference type="EMBL" id="MIGC01004362">
    <property type="protein sequence ID" value="PHJ18169.1"/>
    <property type="molecule type" value="Genomic_DNA"/>
</dbReference>
<evidence type="ECO:0000259" key="1">
    <source>
        <dbReference type="Pfam" id="PF00078"/>
    </source>
</evidence>
<feature type="non-terminal residue" evidence="3">
    <location>
        <position position="331"/>
    </location>
</feature>
<dbReference type="Gene3D" id="3.10.10.10">
    <property type="entry name" value="HIV Type 1 Reverse Transcriptase, subunit A, domain 1"/>
    <property type="match status" value="1"/>
</dbReference>
<dbReference type="InterPro" id="IPR050951">
    <property type="entry name" value="Retrovirus_Pol_polyprotein"/>
</dbReference>
<dbReference type="PANTHER" id="PTHR37984:SF7">
    <property type="entry name" value="INTEGRASE CATALYTIC DOMAIN-CONTAINING PROTEIN"/>
    <property type="match status" value="1"/>
</dbReference>
<dbReference type="GO" id="GO:0003824">
    <property type="term" value="F:catalytic activity"/>
    <property type="evidence" value="ECO:0007669"/>
    <property type="project" value="UniProtKB-KW"/>
</dbReference>
<organism evidence="3 4">
    <name type="scientific">Cystoisospora suis</name>
    <dbReference type="NCBI Taxonomy" id="483139"/>
    <lineage>
        <taxon>Eukaryota</taxon>
        <taxon>Sar</taxon>
        <taxon>Alveolata</taxon>
        <taxon>Apicomplexa</taxon>
        <taxon>Conoidasida</taxon>
        <taxon>Coccidia</taxon>
        <taxon>Eucoccidiorida</taxon>
        <taxon>Eimeriorina</taxon>
        <taxon>Sarcocystidae</taxon>
        <taxon>Cystoisospora</taxon>
    </lineage>
</organism>
<evidence type="ECO:0000313" key="3">
    <source>
        <dbReference type="EMBL" id="PHJ18169.1"/>
    </source>
</evidence>
<dbReference type="SUPFAM" id="SSF56672">
    <property type="entry name" value="DNA/RNA polymerases"/>
    <property type="match status" value="1"/>
</dbReference>
<dbReference type="InterPro" id="IPR041577">
    <property type="entry name" value="RT_RNaseH_2"/>
</dbReference>
<dbReference type="CDD" id="cd01647">
    <property type="entry name" value="RT_LTR"/>
    <property type="match status" value="1"/>
</dbReference>
<dbReference type="VEuPathDB" id="ToxoDB:CSUI_008006"/>
<dbReference type="InterPro" id="IPR000477">
    <property type="entry name" value="RT_dom"/>
</dbReference>
<comment type="caution">
    <text evidence="3">The sequence shown here is derived from an EMBL/GenBank/DDBJ whole genome shotgun (WGS) entry which is preliminary data.</text>
</comment>
<dbReference type="Proteomes" id="UP000221165">
    <property type="component" value="Unassembled WGS sequence"/>
</dbReference>
<dbReference type="OrthoDB" id="2013610at2759"/>